<feature type="compositionally biased region" description="Basic and acidic residues" evidence="4">
    <location>
        <begin position="51"/>
        <end position="65"/>
    </location>
</feature>
<evidence type="ECO:0000256" key="4">
    <source>
        <dbReference type="SAM" id="MobiDB-lite"/>
    </source>
</evidence>
<evidence type="ECO:0000256" key="3">
    <source>
        <dbReference type="ARBA" id="ARBA00024893"/>
    </source>
</evidence>
<evidence type="ECO:0000313" key="6">
    <source>
        <dbReference type="EMBL" id="KAF2401296.1"/>
    </source>
</evidence>
<sequence length="716" mass="78223">MAGIKRKQSGTGKSDAAAKSKKLKPSPNSKSSKPSSKHADKSASKSKSKPSKSDAPKSKPRREPEPDIVESDTTEDEADGFDGFSEGGADSSDEAPQSKKPRAQASGSAGATTTTANGGMCSKSQESHAKQKVLVKERKAQKPNADVIARAKQLWERLRRKSHVPKEERQQLVAELFEIVTGRVKDFVFKHDSVRTVQCALKYATMPQRLAITEELKGEFRSLAESRYAKFLIGKMLVEGDDKIRDIIVPEFYGHIRRLINHPEASWILDDIYRQKASKEQKAMMLREWYGPEFAVFKVADKSKLTANLSEILKENPEKRKPIMDYLHGMINQLIQKKLTGFTMLHDAMLQYFENLTEGSAELGDYLKLIIGDTKEEEIDLLKNLAFTKSGARIVCLTLAHSPSKDRRAILKAFKDVIELMAYDQYGHTILLTAFDVVDDTREISSRILSELIKLSKSADADAIAASVLALADHIVGRIPLLYPFAGAAKWLIRPDTAPLIEEVHALRAQTSKKNPETRRAELIAALSPPLLATIAAHARALCATQFGPYLVTEVLLHGTGDKNAALAAVADLAEGDPSAEEHVAQSAAVRRMLKTLVGGGPFDPVQKKVIPVDPPLGFHNLLLERVQPWVGKWAVGEGAFVVVGLLEAEGLEGREGLISALREVKGELEGVAGEVGEKNGAKKAKKGKGKKEVVEKGEGKKGNPGARIILGLLDA</sequence>
<dbReference type="InterPro" id="IPR040059">
    <property type="entry name" value="PUM3"/>
</dbReference>
<comment type="function">
    <text evidence="3">RNA-binding nucleolar protein required for pre-rRNA processing. Involved in production of 18S rRNA and assembly of small ribosomal subunit.</text>
</comment>
<protein>
    <submittedName>
        <fullName evidence="6">ARM repeat-containing protein</fullName>
    </submittedName>
</protein>
<dbReference type="GO" id="GO:0006417">
    <property type="term" value="P:regulation of translation"/>
    <property type="evidence" value="ECO:0007669"/>
    <property type="project" value="TreeGrafter"/>
</dbReference>
<reference evidence="6" key="1">
    <citation type="journal article" date="2020" name="Stud. Mycol.">
        <title>101 Dothideomycetes genomes: a test case for predicting lifestyles and emergence of pathogens.</title>
        <authorList>
            <person name="Haridas S."/>
            <person name="Albert R."/>
            <person name="Binder M."/>
            <person name="Bloem J."/>
            <person name="Labutti K."/>
            <person name="Salamov A."/>
            <person name="Andreopoulos B."/>
            <person name="Baker S."/>
            <person name="Barry K."/>
            <person name="Bills G."/>
            <person name="Bluhm B."/>
            <person name="Cannon C."/>
            <person name="Castanera R."/>
            <person name="Culley D."/>
            <person name="Daum C."/>
            <person name="Ezra D."/>
            <person name="Gonzalez J."/>
            <person name="Henrissat B."/>
            <person name="Kuo A."/>
            <person name="Liang C."/>
            <person name="Lipzen A."/>
            <person name="Lutzoni F."/>
            <person name="Magnuson J."/>
            <person name="Mondo S."/>
            <person name="Nolan M."/>
            <person name="Ohm R."/>
            <person name="Pangilinan J."/>
            <person name="Park H.-J."/>
            <person name="Ramirez L."/>
            <person name="Alfaro M."/>
            <person name="Sun H."/>
            <person name="Tritt A."/>
            <person name="Yoshinaga Y."/>
            <person name="Zwiers L.-H."/>
            <person name="Turgeon B."/>
            <person name="Goodwin S."/>
            <person name="Spatafora J."/>
            <person name="Crous P."/>
            <person name="Grigoriev I."/>
        </authorList>
    </citation>
    <scope>NUCLEOTIDE SEQUENCE</scope>
    <source>
        <strain evidence="6">CBS 262.69</strain>
    </source>
</reference>
<dbReference type="GO" id="GO:0003729">
    <property type="term" value="F:mRNA binding"/>
    <property type="evidence" value="ECO:0007669"/>
    <property type="project" value="TreeGrafter"/>
</dbReference>
<keyword evidence="7" id="KW-1185">Reference proteome</keyword>
<dbReference type="GO" id="GO:0005730">
    <property type="term" value="C:nucleolus"/>
    <property type="evidence" value="ECO:0007669"/>
    <property type="project" value="TreeGrafter"/>
</dbReference>
<feature type="compositionally biased region" description="Low complexity" evidence="4">
    <location>
        <begin position="105"/>
        <end position="119"/>
    </location>
</feature>
<dbReference type="EMBL" id="ML996693">
    <property type="protein sequence ID" value="KAF2401296.1"/>
    <property type="molecule type" value="Genomic_DNA"/>
</dbReference>
<dbReference type="SUPFAM" id="SSF48371">
    <property type="entry name" value="ARM repeat"/>
    <property type="match status" value="1"/>
</dbReference>
<feature type="compositionally biased region" description="Low complexity" evidence="4">
    <location>
        <begin position="25"/>
        <end position="34"/>
    </location>
</feature>
<evidence type="ECO:0000256" key="2">
    <source>
        <dbReference type="ARBA" id="ARBA00022884"/>
    </source>
</evidence>
<organism evidence="6 7">
    <name type="scientific">Trichodelitschia bisporula</name>
    <dbReference type="NCBI Taxonomy" id="703511"/>
    <lineage>
        <taxon>Eukaryota</taxon>
        <taxon>Fungi</taxon>
        <taxon>Dikarya</taxon>
        <taxon>Ascomycota</taxon>
        <taxon>Pezizomycotina</taxon>
        <taxon>Dothideomycetes</taxon>
        <taxon>Dothideomycetes incertae sedis</taxon>
        <taxon>Phaeotrichales</taxon>
        <taxon>Phaeotrichaceae</taxon>
        <taxon>Trichodelitschia</taxon>
    </lineage>
</organism>
<dbReference type="PANTHER" id="PTHR13389:SF0">
    <property type="entry name" value="PUMILIO HOMOLOG 3"/>
    <property type="match status" value="1"/>
</dbReference>
<dbReference type="Gene3D" id="1.25.10.10">
    <property type="entry name" value="Leucine-rich Repeat Variant"/>
    <property type="match status" value="1"/>
</dbReference>
<keyword evidence="2" id="KW-0694">RNA-binding</keyword>
<dbReference type="AlphaFoldDB" id="A0A6G1HZK3"/>
<gene>
    <name evidence="6" type="ORF">EJ06DRAFT_508843</name>
</gene>
<dbReference type="PROSITE" id="PS50303">
    <property type="entry name" value="PUM_HD"/>
    <property type="match status" value="1"/>
</dbReference>
<name>A0A6G1HZK3_9PEZI</name>
<dbReference type="InterPro" id="IPR001313">
    <property type="entry name" value="Pumilio_RNA-bd_rpt"/>
</dbReference>
<feature type="compositionally biased region" description="Acidic residues" evidence="4">
    <location>
        <begin position="66"/>
        <end position="80"/>
    </location>
</feature>
<dbReference type="Proteomes" id="UP000799640">
    <property type="component" value="Unassembled WGS sequence"/>
</dbReference>
<dbReference type="InterPro" id="IPR011989">
    <property type="entry name" value="ARM-like"/>
</dbReference>
<feature type="compositionally biased region" description="Basic and acidic residues" evidence="4">
    <location>
        <begin position="691"/>
        <end position="702"/>
    </location>
</feature>
<dbReference type="PANTHER" id="PTHR13389">
    <property type="entry name" value="PUMILIO HOMOLOG 3"/>
    <property type="match status" value="1"/>
</dbReference>
<dbReference type="Pfam" id="PF08144">
    <property type="entry name" value="CPL"/>
    <property type="match status" value="1"/>
</dbReference>
<dbReference type="InterPro" id="IPR033133">
    <property type="entry name" value="PUM-HD"/>
</dbReference>
<dbReference type="InterPro" id="IPR012959">
    <property type="entry name" value="CPL_dom"/>
</dbReference>
<dbReference type="OrthoDB" id="497380at2759"/>
<evidence type="ECO:0000313" key="7">
    <source>
        <dbReference type="Proteomes" id="UP000799640"/>
    </source>
</evidence>
<accession>A0A6G1HZK3</accession>
<dbReference type="SMART" id="SM00025">
    <property type="entry name" value="Pumilio"/>
    <property type="match status" value="5"/>
</dbReference>
<dbReference type="InterPro" id="IPR016024">
    <property type="entry name" value="ARM-type_fold"/>
</dbReference>
<evidence type="ECO:0000256" key="1">
    <source>
        <dbReference type="ARBA" id="ARBA00022737"/>
    </source>
</evidence>
<feature type="domain" description="PUM-HD" evidence="5">
    <location>
        <begin position="115"/>
        <end position="476"/>
    </location>
</feature>
<feature type="region of interest" description="Disordered" evidence="4">
    <location>
        <begin position="1"/>
        <end position="131"/>
    </location>
</feature>
<keyword evidence="1" id="KW-0677">Repeat</keyword>
<evidence type="ECO:0000259" key="5">
    <source>
        <dbReference type="PROSITE" id="PS50303"/>
    </source>
</evidence>
<feature type="region of interest" description="Disordered" evidence="4">
    <location>
        <begin position="679"/>
        <end position="705"/>
    </location>
</feature>
<proteinExistence type="predicted"/>